<evidence type="ECO:0000313" key="2">
    <source>
        <dbReference type="EMBL" id="GAC20132.1"/>
    </source>
</evidence>
<dbReference type="STRING" id="493475.GARC_3173"/>
<dbReference type="SUPFAM" id="SSF46785">
    <property type="entry name" value="Winged helix' DNA-binding domain"/>
    <property type="match status" value="1"/>
</dbReference>
<dbReference type="PROSITE" id="PS50987">
    <property type="entry name" value="HTH_ARSR_2"/>
    <property type="match status" value="1"/>
</dbReference>
<dbReference type="RefSeq" id="WP_007621730.1">
    <property type="nucleotide sequence ID" value="NZ_BAEO01000047.1"/>
</dbReference>
<protein>
    <recommendedName>
        <fullName evidence="1">HTH arsR-type domain-containing protein</fullName>
    </recommendedName>
</protein>
<sequence>MDIFTALADQQRRNIIETLHQRGNQSIKQLTIDSSVSRQAITKHINILIKAKIVQAEFIGKERIHNLDPKAMQSLFNWLAPFSQKWDDRLNNLTKYIGDKDVK</sequence>
<dbReference type="OrthoDB" id="46768at2"/>
<proteinExistence type="predicted"/>
<dbReference type="SMART" id="SM00418">
    <property type="entry name" value="HTH_ARSR"/>
    <property type="match status" value="1"/>
</dbReference>
<keyword evidence="3" id="KW-1185">Reference proteome</keyword>
<dbReference type="EMBL" id="BAEO01000047">
    <property type="protein sequence ID" value="GAC20132.1"/>
    <property type="molecule type" value="Genomic_DNA"/>
</dbReference>
<dbReference type="eggNOG" id="COG0640">
    <property type="taxonomic scope" value="Bacteria"/>
</dbReference>
<dbReference type="InterPro" id="IPR011991">
    <property type="entry name" value="ArsR-like_HTH"/>
</dbReference>
<accession>K6YPN1</accession>
<dbReference type="InterPro" id="IPR036390">
    <property type="entry name" value="WH_DNA-bd_sf"/>
</dbReference>
<evidence type="ECO:0000259" key="1">
    <source>
        <dbReference type="PROSITE" id="PS50987"/>
    </source>
</evidence>
<name>K6YPN1_9ALTE</name>
<reference evidence="2 3" key="1">
    <citation type="journal article" date="2017" name="Antonie Van Leeuwenhoek">
        <title>Rhizobium rhizosphaerae sp. nov., a novel species isolated from rice rhizosphere.</title>
        <authorList>
            <person name="Zhao J.J."/>
            <person name="Zhang J."/>
            <person name="Zhang R.J."/>
            <person name="Zhang C.W."/>
            <person name="Yin H.Q."/>
            <person name="Zhang X.X."/>
        </authorList>
    </citation>
    <scope>NUCLEOTIDE SEQUENCE [LARGE SCALE GENOMIC DNA]</scope>
    <source>
        <strain evidence="2 3">BSs20135</strain>
    </source>
</reference>
<comment type="caution">
    <text evidence="2">The sequence shown here is derived from an EMBL/GenBank/DDBJ whole genome shotgun (WGS) entry which is preliminary data.</text>
</comment>
<dbReference type="CDD" id="cd00090">
    <property type="entry name" value="HTH_ARSR"/>
    <property type="match status" value="1"/>
</dbReference>
<organism evidence="2 3">
    <name type="scientific">Paraglaciecola arctica BSs20135</name>
    <dbReference type="NCBI Taxonomy" id="493475"/>
    <lineage>
        <taxon>Bacteria</taxon>
        <taxon>Pseudomonadati</taxon>
        <taxon>Pseudomonadota</taxon>
        <taxon>Gammaproteobacteria</taxon>
        <taxon>Alteromonadales</taxon>
        <taxon>Alteromonadaceae</taxon>
        <taxon>Paraglaciecola</taxon>
    </lineage>
</organism>
<dbReference type="InterPro" id="IPR001845">
    <property type="entry name" value="HTH_ArsR_DNA-bd_dom"/>
</dbReference>
<evidence type="ECO:0000313" key="3">
    <source>
        <dbReference type="Proteomes" id="UP000006327"/>
    </source>
</evidence>
<dbReference type="Proteomes" id="UP000006327">
    <property type="component" value="Unassembled WGS sequence"/>
</dbReference>
<gene>
    <name evidence="2" type="ORF">GARC_3173</name>
</gene>
<dbReference type="AlphaFoldDB" id="K6YPN1"/>
<feature type="domain" description="HTH arsR-type" evidence="1">
    <location>
        <begin position="1"/>
        <end position="87"/>
    </location>
</feature>
<dbReference type="PANTHER" id="PTHR38600:SF1">
    <property type="entry name" value="TRANSCRIPTIONAL REGULATORY PROTEIN"/>
    <property type="match status" value="1"/>
</dbReference>
<dbReference type="PANTHER" id="PTHR38600">
    <property type="entry name" value="TRANSCRIPTIONAL REGULATORY PROTEIN"/>
    <property type="match status" value="1"/>
</dbReference>
<dbReference type="InterPro" id="IPR036388">
    <property type="entry name" value="WH-like_DNA-bd_sf"/>
</dbReference>
<dbReference type="Gene3D" id="1.10.10.10">
    <property type="entry name" value="Winged helix-like DNA-binding domain superfamily/Winged helix DNA-binding domain"/>
    <property type="match status" value="1"/>
</dbReference>
<dbReference type="GO" id="GO:0003700">
    <property type="term" value="F:DNA-binding transcription factor activity"/>
    <property type="evidence" value="ECO:0007669"/>
    <property type="project" value="InterPro"/>
</dbReference>